<name>A0A6N7IXU6_9FIRM</name>
<dbReference type="AlphaFoldDB" id="A0A6N7IXU6"/>
<proteinExistence type="predicted"/>
<sequence length="136" mass="15047">MAQKDLIISEKDGTLSFGDYTLDEKTKVKDFKYKGDLLYVKTYKTTTKLESNDLFVYESEPGTRVSHMKYDDSSMSFQVEGAGNTDITVGLSPETEYQVSAAGEDYGVMKTNLGGKITLSLDLSDGKPKSVSIRKD</sequence>
<protein>
    <submittedName>
        <fullName evidence="1">Endosialidase</fullName>
    </submittedName>
</protein>
<comment type="caution">
    <text evidence="1">The sequence shown here is derived from an EMBL/GenBank/DDBJ whole genome shotgun (WGS) entry which is preliminary data.</text>
</comment>
<accession>A0A6N7IXU6</accession>
<evidence type="ECO:0000313" key="2">
    <source>
        <dbReference type="Proteomes" id="UP000460257"/>
    </source>
</evidence>
<dbReference type="EMBL" id="VOGC01000002">
    <property type="protein sequence ID" value="MQN00538.1"/>
    <property type="molecule type" value="Genomic_DNA"/>
</dbReference>
<gene>
    <name evidence="1" type="ORF">FRC54_00850</name>
</gene>
<evidence type="ECO:0000313" key="1">
    <source>
        <dbReference type="EMBL" id="MQN00538.1"/>
    </source>
</evidence>
<organism evidence="1 2">
    <name type="scientific">Candidatus Weimeria bifida</name>
    <dbReference type="NCBI Taxonomy" id="2599074"/>
    <lineage>
        <taxon>Bacteria</taxon>
        <taxon>Bacillati</taxon>
        <taxon>Bacillota</taxon>
        <taxon>Clostridia</taxon>
        <taxon>Lachnospirales</taxon>
        <taxon>Lachnospiraceae</taxon>
        <taxon>Candidatus Weimeria</taxon>
    </lineage>
</organism>
<keyword evidence="2" id="KW-1185">Reference proteome</keyword>
<dbReference type="Proteomes" id="UP000460257">
    <property type="component" value="Unassembled WGS sequence"/>
</dbReference>
<reference evidence="1" key="1">
    <citation type="journal article" date="2020" name="Appl. Environ. Microbiol.">
        <title>Medium-Chain Fatty Acid Synthesis by 'Candidatus Weimeria bifida' gen. nov., sp. nov., and 'Candidatus Pseudoramibacter fermentans' sp. nov.</title>
        <authorList>
            <person name="Scarborough M.J."/>
            <person name="Myers K.S."/>
            <person name="Donohue T.J."/>
            <person name="Noguera D.R."/>
        </authorList>
    </citation>
    <scope>NUCLEOTIDE SEQUENCE</scope>
    <source>
        <strain evidence="1">LCO1.1</strain>
    </source>
</reference>